<protein>
    <recommendedName>
        <fullName evidence="4">GAF domain-containing protein</fullName>
    </recommendedName>
</protein>
<sequence length="317" mass="34460">MREISNLGFLAVLCVLVVLGSLTVPSWLGLPPSTDLTLLGYAFSIPTFLVISLSLAILLILLAVVLGLLRPGGLESTARAISGKSEIADGALAQESVAETGPLSGGRAGKTFDELAKIMEGYCSEAKAYLGAENCDPVLVDGIVKCALTNLLTLTRGVLTDEIPRGVTSNVMIYEQDGGRLCLIEATDFVSYDAVTTDWALDDPRFSNPESHPGIAARSFLLGQPELVQSMNNEKKLRDEPLRGMVSIPLKPRSECRDRDLAVVNLNYFVDGFVPEELTTDQRRRITTLVNVAEEVNEVYRQWLRMRGMLSAQDPTD</sequence>
<organism evidence="2 3">
    <name type="scientific">Jannaschia pagri</name>
    <dbReference type="NCBI Taxonomy" id="2829797"/>
    <lineage>
        <taxon>Bacteria</taxon>
        <taxon>Pseudomonadati</taxon>
        <taxon>Pseudomonadota</taxon>
        <taxon>Alphaproteobacteria</taxon>
        <taxon>Rhodobacterales</taxon>
        <taxon>Roseobacteraceae</taxon>
        <taxon>Jannaschia</taxon>
    </lineage>
</organism>
<evidence type="ECO:0008006" key="4">
    <source>
        <dbReference type="Google" id="ProtNLM"/>
    </source>
</evidence>
<keyword evidence="1" id="KW-0812">Transmembrane</keyword>
<evidence type="ECO:0000256" key="1">
    <source>
        <dbReference type="SAM" id="Phobius"/>
    </source>
</evidence>
<accession>A0ABQ4NMA2</accession>
<dbReference type="RefSeq" id="WP_220749025.1">
    <property type="nucleotide sequence ID" value="NZ_BPFH01000003.1"/>
</dbReference>
<proteinExistence type="predicted"/>
<keyword evidence="3" id="KW-1185">Reference proteome</keyword>
<comment type="caution">
    <text evidence="2">The sequence shown here is derived from an EMBL/GenBank/DDBJ whole genome shotgun (WGS) entry which is preliminary data.</text>
</comment>
<feature type="transmembrane region" description="Helical" evidence="1">
    <location>
        <begin position="48"/>
        <end position="69"/>
    </location>
</feature>
<dbReference type="EMBL" id="BPFH01000003">
    <property type="protein sequence ID" value="GIT95541.1"/>
    <property type="molecule type" value="Genomic_DNA"/>
</dbReference>
<name>A0ABQ4NMA2_9RHOB</name>
<gene>
    <name evidence="2" type="ORF">JANAI62_21640</name>
</gene>
<evidence type="ECO:0000313" key="2">
    <source>
        <dbReference type="EMBL" id="GIT95541.1"/>
    </source>
</evidence>
<evidence type="ECO:0000313" key="3">
    <source>
        <dbReference type="Proteomes" id="UP000786693"/>
    </source>
</evidence>
<keyword evidence="1" id="KW-1133">Transmembrane helix</keyword>
<dbReference type="Proteomes" id="UP000786693">
    <property type="component" value="Unassembled WGS sequence"/>
</dbReference>
<feature type="transmembrane region" description="Helical" evidence="1">
    <location>
        <begin position="7"/>
        <end position="28"/>
    </location>
</feature>
<reference evidence="2 3" key="1">
    <citation type="submission" date="2021-05" db="EMBL/GenBank/DDBJ databases">
        <title>Bacteria Genome sequencing.</title>
        <authorList>
            <person name="Takabe Y."/>
            <person name="Nakajima Y."/>
            <person name="Suzuki S."/>
            <person name="Shiozaki T."/>
        </authorList>
    </citation>
    <scope>NUCLEOTIDE SEQUENCE [LARGE SCALE GENOMIC DNA]</scope>
    <source>
        <strain evidence="2 3">AI_62</strain>
    </source>
</reference>
<keyword evidence="1" id="KW-0472">Membrane</keyword>